<dbReference type="Proteomes" id="UP000886833">
    <property type="component" value="Unassembled WGS sequence"/>
</dbReference>
<evidence type="ECO:0000256" key="1">
    <source>
        <dbReference type="SAM" id="Coils"/>
    </source>
</evidence>
<dbReference type="EMBL" id="DVKQ01000057">
    <property type="protein sequence ID" value="HIT37680.1"/>
    <property type="molecule type" value="Genomic_DNA"/>
</dbReference>
<accession>A0A9D1GAX7</accession>
<reference evidence="2" key="1">
    <citation type="submission" date="2020-10" db="EMBL/GenBank/DDBJ databases">
        <authorList>
            <person name="Gilroy R."/>
        </authorList>
    </citation>
    <scope>NUCLEOTIDE SEQUENCE</scope>
    <source>
        <strain evidence="2">CHK195-26880</strain>
    </source>
</reference>
<protein>
    <submittedName>
        <fullName evidence="2">Uncharacterized protein</fullName>
    </submittedName>
</protein>
<name>A0A9D1GAX7_9FIRM</name>
<evidence type="ECO:0000313" key="3">
    <source>
        <dbReference type="Proteomes" id="UP000886833"/>
    </source>
</evidence>
<reference evidence="2" key="2">
    <citation type="journal article" date="2021" name="PeerJ">
        <title>Extensive microbial diversity within the chicken gut microbiome revealed by metagenomics and culture.</title>
        <authorList>
            <person name="Gilroy R."/>
            <person name="Ravi A."/>
            <person name="Getino M."/>
            <person name="Pursley I."/>
            <person name="Horton D.L."/>
            <person name="Alikhan N.F."/>
            <person name="Baker D."/>
            <person name="Gharbi K."/>
            <person name="Hall N."/>
            <person name="Watson M."/>
            <person name="Adriaenssens E.M."/>
            <person name="Foster-Nyarko E."/>
            <person name="Jarju S."/>
            <person name="Secka A."/>
            <person name="Antonio M."/>
            <person name="Oren A."/>
            <person name="Chaudhuri R.R."/>
            <person name="La Ragione R."/>
            <person name="Hildebrand F."/>
            <person name="Pallen M.J."/>
        </authorList>
    </citation>
    <scope>NUCLEOTIDE SEQUENCE</scope>
    <source>
        <strain evidence="2">CHK195-26880</strain>
    </source>
</reference>
<feature type="coiled-coil region" evidence="1">
    <location>
        <begin position="30"/>
        <end position="57"/>
    </location>
</feature>
<dbReference type="AlphaFoldDB" id="A0A9D1GAX7"/>
<proteinExistence type="predicted"/>
<gene>
    <name evidence="2" type="ORF">IAB59_04285</name>
</gene>
<organism evidence="2 3">
    <name type="scientific">Candidatus Onthousia faecipullorum</name>
    <dbReference type="NCBI Taxonomy" id="2840887"/>
    <lineage>
        <taxon>Bacteria</taxon>
        <taxon>Bacillati</taxon>
        <taxon>Bacillota</taxon>
        <taxon>Bacilli</taxon>
        <taxon>Candidatus Onthousia</taxon>
    </lineage>
</organism>
<evidence type="ECO:0000313" key="2">
    <source>
        <dbReference type="EMBL" id="HIT37680.1"/>
    </source>
</evidence>
<keyword evidence="1" id="KW-0175">Coiled coil</keyword>
<sequence>MEEISYKEFRRFLDSDADEAEYFGYSKEDLISLKERLEGLRERFEICESRIESDREKIKRAYSNISGISYSDYRKTLTFDVGNSSYYLTRDEEKNMYKINWYASSEPSIFTNMKLVKYRNIGKKFLKEIDNIVENSAKYFNKENVIESVSSIFALKDNYFSSTLRCFDCPFFFIDKKTLRPGKNTIVAFDDELDSEKTLNVLDKQKLLTKIMVPRGFLN</sequence>
<comment type="caution">
    <text evidence="2">The sequence shown here is derived from an EMBL/GenBank/DDBJ whole genome shotgun (WGS) entry which is preliminary data.</text>
</comment>